<dbReference type="GO" id="GO:0015074">
    <property type="term" value="P:DNA integration"/>
    <property type="evidence" value="ECO:0007669"/>
    <property type="project" value="UniProtKB-KW"/>
</dbReference>
<dbReference type="Proteomes" id="UP000295210">
    <property type="component" value="Unassembled WGS sequence"/>
</dbReference>
<name>A0A4R1L1M7_9BACT</name>
<dbReference type="PANTHER" id="PTHR30629">
    <property type="entry name" value="PROPHAGE INTEGRASE"/>
    <property type="match status" value="1"/>
</dbReference>
<dbReference type="GO" id="GO:0006310">
    <property type="term" value="P:DNA recombination"/>
    <property type="evidence" value="ECO:0007669"/>
    <property type="project" value="UniProtKB-KW"/>
</dbReference>
<dbReference type="GO" id="GO:0003677">
    <property type="term" value="F:DNA binding"/>
    <property type="evidence" value="ECO:0007669"/>
    <property type="project" value="UniProtKB-UniRule"/>
</dbReference>
<dbReference type="InterPro" id="IPR002104">
    <property type="entry name" value="Integrase_catalytic"/>
</dbReference>
<dbReference type="InterPro" id="IPR010998">
    <property type="entry name" value="Integrase_recombinase_N"/>
</dbReference>
<accession>A0A4R1L1M7</accession>
<dbReference type="InterPro" id="IPR013762">
    <property type="entry name" value="Integrase-like_cat_sf"/>
</dbReference>
<comment type="similarity">
    <text evidence="1">Belongs to the 'phage' integrase family.</text>
</comment>
<dbReference type="RefSeq" id="WP_165876797.1">
    <property type="nucleotide sequence ID" value="NZ_SMGK01000004.1"/>
</dbReference>
<evidence type="ECO:0000259" key="7">
    <source>
        <dbReference type="PROSITE" id="PS51900"/>
    </source>
</evidence>
<dbReference type="PROSITE" id="PS51898">
    <property type="entry name" value="TYR_RECOMBINASE"/>
    <property type="match status" value="1"/>
</dbReference>
<evidence type="ECO:0000313" key="9">
    <source>
        <dbReference type="Proteomes" id="UP000295210"/>
    </source>
</evidence>
<organism evidence="8 9">
    <name type="scientific">Acidipila rosea</name>
    <dbReference type="NCBI Taxonomy" id="768535"/>
    <lineage>
        <taxon>Bacteria</taxon>
        <taxon>Pseudomonadati</taxon>
        <taxon>Acidobacteriota</taxon>
        <taxon>Terriglobia</taxon>
        <taxon>Terriglobales</taxon>
        <taxon>Acidobacteriaceae</taxon>
        <taxon>Acidipila</taxon>
    </lineage>
</organism>
<evidence type="ECO:0000256" key="3">
    <source>
        <dbReference type="ARBA" id="ARBA00023125"/>
    </source>
</evidence>
<dbReference type="CDD" id="cd01189">
    <property type="entry name" value="INT_ICEBs1_C_like"/>
    <property type="match status" value="1"/>
</dbReference>
<dbReference type="SUPFAM" id="SSF56349">
    <property type="entry name" value="DNA breaking-rejoining enzymes"/>
    <property type="match status" value="1"/>
</dbReference>
<evidence type="ECO:0000256" key="1">
    <source>
        <dbReference type="ARBA" id="ARBA00008857"/>
    </source>
</evidence>
<keyword evidence="3 5" id="KW-0238">DNA-binding</keyword>
<gene>
    <name evidence="8" type="ORF">C7378_2489</name>
</gene>
<evidence type="ECO:0000256" key="5">
    <source>
        <dbReference type="PROSITE-ProRule" id="PRU01248"/>
    </source>
</evidence>
<evidence type="ECO:0000256" key="2">
    <source>
        <dbReference type="ARBA" id="ARBA00022908"/>
    </source>
</evidence>
<dbReference type="Pfam" id="PF00589">
    <property type="entry name" value="Phage_integrase"/>
    <property type="match status" value="2"/>
</dbReference>
<dbReference type="Gene3D" id="1.10.150.130">
    <property type="match status" value="1"/>
</dbReference>
<keyword evidence="4" id="KW-0233">DNA recombination</keyword>
<keyword evidence="2" id="KW-0229">DNA integration</keyword>
<reference evidence="8 9" key="1">
    <citation type="submission" date="2019-03" db="EMBL/GenBank/DDBJ databases">
        <title>Genomic Encyclopedia of Type Strains, Phase IV (KMG-IV): sequencing the most valuable type-strain genomes for metagenomic binning, comparative biology and taxonomic classification.</title>
        <authorList>
            <person name="Goeker M."/>
        </authorList>
    </citation>
    <scope>NUCLEOTIDE SEQUENCE [LARGE SCALE GENOMIC DNA]</scope>
    <source>
        <strain evidence="8 9">DSM 103428</strain>
    </source>
</reference>
<dbReference type="EMBL" id="SMGK01000004">
    <property type="protein sequence ID" value="TCK71868.1"/>
    <property type="molecule type" value="Genomic_DNA"/>
</dbReference>
<evidence type="ECO:0000313" key="8">
    <source>
        <dbReference type="EMBL" id="TCK71868.1"/>
    </source>
</evidence>
<dbReference type="InterPro" id="IPR050808">
    <property type="entry name" value="Phage_Integrase"/>
</dbReference>
<evidence type="ECO:0000259" key="6">
    <source>
        <dbReference type="PROSITE" id="PS51898"/>
    </source>
</evidence>
<feature type="domain" description="Core-binding (CB)" evidence="7">
    <location>
        <begin position="79"/>
        <end position="157"/>
    </location>
</feature>
<keyword evidence="9" id="KW-1185">Reference proteome</keyword>
<evidence type="ECO:0000256" key="4">
    <source>
        <dbReference type="ARBA" id="ARBA00023172"/>
    </source>
</evidence>
<dbReference type="InterPro" id="IPR044068">
    <property type="entry name" value="CB"/>
</dbReference>
<feature type="domain" description="Tyr recombinase" evidence="6">
    <location>
        <begin position="182"/>
        <end position="404"/>
    </location>
</feature>
<dbReference type="InterPro" id="IPR011010">
    <property type="entry name" value="DNA_brk_join_enz"/>
</dbReference>
<comment type="caution">
    <text evidence="8">The sequence shown here is derived from an EMBL/GenBank/DDBJ whole genome shotgun (WGS) entry which is preliminary data.</text>
</comment>
<dbReference type="PANTHER" id="PTHR30629:SF2">
    <property type="entry name" value="PROPHAGE INTEGRASE INTS-RELATED"/>
    <property type="match status" value="1"/>
</dbReference>
<proteinExistence type="inferred from homology"/>
<dbReference type="PROSITE" id="PS51900">
    <property type="entry name" value="CB"/>
    <property type="match status" value="1"/>
</dbReference>
<dbReference type="AlphaFoldDB" id="A0A4R1L1M7"/>
<sequence length="418" mass="48361">MIDRTRYQFGSVTLKKRAKGADVWEFRYYETQADNTRKRKATFVGTTNQYKNKSDARVAVEALLLKLNEEKPQHHLGAVTFGAICDRYIEEELPERYSTRKSYLSNIKLHIRPRWEGYLLHQIRPMVVEGWLKNLDMAPKSKAHIRSVMHLLYECAGRWELFNDRRNPIEMVRVKDSTKRRLRPAVLTVNEYEAILGLLKEPYRTMVIVAQCLGLRVSEIAALQWQDFDFERQQLLVQRSIVNGNVDDVKTEYSRDHVPLHESLVEVLLAWSKQALPTEEGWVFASPHTNRPYHPTDIQKRHIRPAGFCLAACPNCGAGIGVWCSQDRPTPNGKRLLIHDERKASAGKYSRIGWHTFRHTYRTWLDETGAPMKVQQELMRHASIQTTMNVYGQAMSSSKREANSKVVEMVLKPMKASA</sequence>
<protein>
    <submittedName>
        <fullName evidence="8">Site-specific recombinase XerD</fullName>
    </submittedName>
</protein>
<dbReference type="Gene3D" id="1.10.443.10">
    <property type="entry name" value="Intergrase catalytic core"/>
    <property type="match status" value="1"/>
</dbReference>